<dbReference type="OrthoDB" id="345551at2"/>
<feature type="transmembrane region" description="Helical" evidence="1">
    <location>
        <begin position="61"/>
        <end position="83"/>
    </location>
</feature>
<evidence type="ECO:0000256" key="1">
    <source>
        <dbReference type="SAM" id="Phobius"/>
    </source>
</evidence>
<gene>
    <name evidence="3" type="ORF">EHQ64_16815</name>
</gene>
<evidence type="ECO:0000259" key="2">
    <source>
        <dbReference type="Pfam" id="PF14219"/>
    </source>
</evidence>
<organism evidence="3 4">
    <name type="scientific">Leptospira sarikeiensis</name>
    <dbReference type="NCBI Taxonomy" id="2484943"/>
    <lineage>
        <taxon>Bacteria</taxon>
        <taxon>Pseudomonadati</taxon>
        <taxon>Spirochaetota</taxon>
        <taxon>Spirochaetia</taxon>
        <taxon>Leptospirales</taxon>
        <taxon>Leptospiraceae</taxon>
        <taxon>Leptospira</taxon>
    </lineage>
</organism>
<name>A0A4R9JZC2_9LEPT</name>
<feature type="transmembrane region" description="Helical" evidence="1">
    <location>
        <begin position="12"/>
        <end position="40"/>
    </location>
</feature>
<keyword evidence="1" id="KW-0812">Transmembrane</keyword>
<reference evidence="3" key="1">
    <citation type="journal article" date="2019" name="PLoS Negl. Trop. Dis.">
        <title>Revisiting the worldwide diversity of Leptospira species in the environment.</title>
        <authorList>
            <person name="Vincent A.T."/>
            <person name="Schiettekatte O."/>
            <person name="Bourhy P."/>
            <person name="Veyrier F.J."/>
            <person name="Picardeau M."/>
        </authorList>
    </citation>
    <scope>NUCLEOTIDE SEQUENCE [LARGE SCALE GENOMIC DNA]</scope>
    <source>
        <strain evidence="3">201702455</strain>
    </source>
</reference>
<feature type="transmembrane region" description="Helical" evidence="1">
    <location>
        <begin position="142"/>
        <end position="164"/>
    </location>
</feature>
<dbReference type="EMBL" id="RQGF01000035">
    <property type="protein sequence ID" value="TGL58713.1"/>
    <property type="molecule type" value="Genomic_DNA"/>
</dbReference>
<keyword evidence="1" id="KW-0472">Membrane</keyword>
<accession>A0A4R9JZC2</accession>
<dbReference type="Proteomes" id="UP000297762">
    <property type="component" value="Unassembled WGS sequence"/>
</dbReference>
<keyword evidence="1" id="KW-1133">Transmembrane helix</keyword>
<keyword evidence="4" id="KW-1185">Reference proteome</keyword>
<feature type="transmembrane region" description="Helical" evidence="1">
    <location>
        <begin position="184"/>
        <end position="203"/>
    </location>
</feature>
<evidence type="ECO:0000313" key="3">
    <source>
        <dbReference type="EMBL" id="TGL58713.1"/>
    </source>
</evidence>
<dbReference type="InterPro" id="IPR025565">
    <property type="entry name" value="DUF4328"/>
</dbReference>
<proteinExistence type="predicted"/>
<dbReference type="AlphaFoldDB" id="A0A4R9JZC2"/>
<dbReference type="Pfam" id="PF14219">
    <property type="entry name" value="DUF4328"/>
    <property type="match status" value="1"/>
</dbReference>
<evidence type="ECO:0000313" key="4">
    <source>
        <dbReference type="Proteomes" id="UP000297762"/>
    </source>
</evidence>
<sequence length="227" mass="26657">MGNSKSNWTKGRVAIIVIWTLLVINIFSLIFSVFQLELVLKLIKGIEISDLTIEKYDYFDSLISSVTFGLYVISIVTFLNWFAPAYLNLLDRIPSLSATNTQLILSWFIPIINLYRPFDIMKEMFRRSQELLIEKKFISNKIFNISLLSWWWNLWIFDNIVILIKRSFLLPERSAEEFIIGISLRIFENILYIALVIVTAKMIRGYENIEYMILEIPIDKDLPEQAV</sequence>
<protein>
    <submittedName>
        <fullName evidence="3">DUF4328 domain-containing protein</fullName>
    </submittedName>
</protein>
<comment type="caution">
    <text evidence="3">The sequence shown here is derived from an EMBL/GenBank/DDBJ whole genome shotgun (WGS) entry which is preliminary data.</text>
</comment>
<dbReference type="RefSeq" id="WP_135650960.1">
    <property type="nucleotide sequence ID" value="NZ_RQGF01000035.1"/>
</dbReference>
<feature type="domain" description="DUF4328" evidence="2">
    <location>
        <begin position="48"/>
        <end position="207"/>
    </location>
</feature>